<organism evidence="6 7">
    <name type="scientific">Corynebacterium guangdongense</name>
    <dbReference type="NCBI Taxonomy" id="1783348"/>
    <lineage>
        <taxon>Bacteria</taxon>
        <taxon>Bacillati</taxon>
        <taxon>Actinomycetota</taxon>
        <taxon>Actinomycetes</taxon>
        <taxon>Mycobacteriales</taxon>
        <taxon>Corynebacteriaceae</taxon>
        <taxon>Corynebacterium</taxon>
    </lineage>
</organism>
<dbReference type="InterPro" id="IPR036034">
    <property type="entry name" value="PDZ_sf"/>
</dbReference>
<dbReference type="InterPro" id="IPR009003">
    <property type="entry name" value="Peptidase_S1_PA"/>
</dbReference>
<keyword evidence="2 6" id="KW-0645">Protease</keyword>
<dbReference type="Gene3D" id="2.40.10.10">
    <property type="entry name" value="Trypsin-like serine proteases"/>
    <property type="match status" value="2"/>
</dbReference>
<feature type="region of interest" description="Disordered" evidence="4">
    <location>
        <begin position="1"/>
        <end position="52"/>
    </location>
</feature>
<feature type="domain" description="PDZ" evidence="5">
    <location>
        <begin position="317"/>
        <end position="398"/>
    </location>
</feature>
<evidence type="ECO:0000256" key="1">
    <source>
        <dbReference type="ARBA" id="ARBA00010541"/>
    </source>
</evidence>
<name>A0ABU1ZV79_9CORY</name>
<comment type="caution">
    <text evidence="6">The sequence shown here is derived from an EMBL/GenBank/DDBJ whole genome shotgun (WGS) entry which is preliminary data.</text>
</comment>
<protein>
    <submittedName>
        <fullName evidence="6">Serine protease PepD</fullName>
        <ecNumber evidence="6">3.4.21.-</ecNumber>
    </submittedName>
</protein>
<gene>
    <name evidence="6" type="ORF">J2S39_000510</name>
</gene>
<feature type="compositionally biased region" description="Polar residues" evidence="4">
    <location>
        <begin position="7"/>
        <end position="18"/>
    </location>
</feature>
<feature type="region of interest" description="Disordered" evidence="4">
    <location>
        <begin position="80"/>
        <end position="117"/>
    </location>
</feature>
<evidence type="ECO:0000256" key="3">
    <source>
        <dbReference type="ARBA" id="ARBA00022801"/>
    </source>
</evidence>
<dbReference type="Gene3D" id="2.30.42.10">
    <property type="match status" value="1"/>
</dbReference>
<reference evidence="6" key="1">
    <citation type="submission" date="2023-07" db="EMBL/GenBank/DDBJ databases">
        <title>Sequencing the genomes of 1000 actinobacteria strains.</title>
        <authorList>
            <person name="Klenk H.-P."/>
        </authorList>
    </citation>
    <scope>NUCLEOTIDE SEQUENCE</scope>
    <source>
        <strain evidence="6">DSM 107476</strain>
    </source>
</reference>
<evidence type="ECO:0000313" key="6">
    <source>
        <dbReference type="EMBL" id="MDR7328834.1"/>
    </source>
</evidence>
<dbReference type="EC" id="3.4.21.-" evidence="6"/>
<evidence type="ECO:0000313" key="7">
    <source>
        <dbReference type="Proteomes" id="UP001180840"/>
    </source>
</evidence>
<dbReference type="PANTHER" id="PTHR43343:SF3">
    <property type="entry name" value="PROTEASE DO-LIKE 8, CHLOROPLASTIC"/>
    <property type="match status" value="1"/>
</dbReference>
<sequence>MEGPHYQNVSSPYGQTPRQDAPRQVYGPGLDPGLDDADRPAPSGPATAGGRKVGLSTALGLMLAGAVAAGSVTGVAVSSLGSDSGGEADAPAAANDGPSNSLEAPSADAPPAEEGSVEHVASTVLPAVVSIQVVTPGSAGEGSGSIISQDGYVLTNHHVVGAAGENGTIQVTLHDGRQIPADLVASDPATDIGVIKIRDQQGLPTIQFGDSSQLNVGQEVVAVGAPLGLSGTVTSGIVSALNRPVRATQDGGESSLIDGIQTDAAINPGNSGGPLVDMNGHIIGMNSVIATASQTSGSIGLGFAIPSNFAQRVAQQLIEDGRAVQPMLGVTVDIRSQARGAQVNEVMPDGPAAQAGIEPGEVIRRIDDRAIDTADALIAAVRSQDFGETVTLEVYNPERDETRSVDVTLSEE</sequence>
<dbReference type="InterPro" id="IPR001478">
    <property type="entry name" value="PDZ"/>
</dbReference>
<feature type="compositionally biased region" description="Low complexity" evidence="4">
    <location>
        <begin position="103"/>
        <end position="114"/>
    </location>
</feature>
<dbReference type="Proteomes" id="UP001180840">
    <property type="component" value="Unassembled WGS sequence"/>
</dbReference>
<dbReference type="PROSITE" id="PS50106">
    <property type="entry name" value="PDZ"/>
    <property type="match status" value="1"/>
</dbReference>
<dbReference type="SUPFAM" id="SSF50156">
    <property type="entry name" value="PDZ domain-like"/>
    <property type="match status" value="1"/>
</dbReference>
<dbReference type="InterPro" id="IPR051201">
    <property type="entry name" value="Chloro_Bact_Ser_Proteases"/>
</dbReference>
<dbReference type="PRINTS" id="PR00834">
    <property type="entry name" value="PROTEASES2C"/>
</dbReference>
<evidence type="ECO:0000256" key="2">
    <source>
        <dbReference type="ARBA" id="ARBA00022670"/>
    </source>
</evidence>
<keyword evidence="7" id="KW-1185">Reference proteome</keyword>
<evidence type="ECO:0000256" key="4">
    <source>
        <dbReference type="SAM" id="MobiDB-lite"/>
    </source>
</evidence>
<dbReference type="PANTHER" id="PTHR43343">
    <property type="entry name" value="PEPTIDASE S12"/>
    <property type="match status" value="1"/>
</dbReference>
<dbReference type="GO" id="GO:0008233">
    <property type="term" value="F:peptidase activity"/>
    <property type="evidence" value="ECO:0007669"/>
    <property type="project" value="UniProtKB-KW"/>
</dbReference>
<dbReference type="EMBL" id="JAVDXZ010000001">
    <property type="protein sequence ID" value="MDR7328834.1"/>
    <property type="molecule type" value="Genomic_DNA"/>
</dbReference>
<comment type="similarity">
    <text evidence="1">Belongs to the peptidase S1C family.</text>
</comment>
<accession>A0ABU1ZV79</accession>
<proteinExistence type="inferred from homology"/>
<keyword evidence="3 6" id="KW-0378">Hydrolase</keyword>
<dbReference type="Pfam" id="PF13365">
    <property type="entry name" value="Trypsin_2"/>
    <property type="match status" value="1"/>
</dbReference>
<dbReference type="GO" id="GO:0006508">
    <property type="term" value="P:proteolysis"/>
    <property type="evidence" value="ECO:0007669"/>
    <property type="project" value="UniProtKB-KW"/>
</dbReference>
<evidence type="ECO:0000259" key="5">
    <source>
        <dbReference type="PROSITE" id="PS50106"/>
    </source>
</evidence>
<dbReference type="InterPro" id="IPR043504">
    <property type="entry name" value="Peptidase_S1_PA_chymotrypsin"/>
</dbReference>
<dbReference type="SMART" id="SM00228">
    <property type="entry name" value="PDZ"/>
    <property type="match status" value="1"/>
</dbReference>
<dbReference type="Pfam" id="PF13180">
    <property type="entry name" value="PDZ_2"/>
    <property type="match status" value="1"/>
</dbReference>
<dbReference type="InterPro" id="IPR001940">
    <property type="entry name" value="Peptidase_S1C"/>
</dbReference>
<dbReference type="SUPFAM" id="SSF50494">
    <property type="entry name" value="Trypsin-like serine proteases"/>
    <property type="match status" value="1"/>
</dbReference>